<dbReference type="Pfam" id="PF00887">
    <property type="entry name" value="ACBP"/>
    <property type="match status" value="1"/>
</dbReference>
<sequence length="84" mass="9564">ALQFEAIVEKSKAFSHKPPPEVYLEFYGLYKQFNVGDIDIERPDASDKEASGKYEAWLSRKGMSVDAAKAAYVTLYEKYAPMYT</sequence>
<name>A0A0M5J1F8_DROBS</name>
<keyword evidence="1" id="KW-0446">Lipid-binding</keyword>
<gene>
    <name evidence="3" type="ORF">Dbus_chr3Lg2052</name>
</gene>
<dbReference type="PANTHER" id="PTHR23310">
    <property type="entry name" value="ACYL-COA-BINDING PROTEIN, ACBP"/>
    <property type="match status" value="1"/>
</dbReference>
<dbReference type="GO" id="GO:0000062">
    <property type="term" value="F:fatty-acyl-CoA binding"/>
    <property type="evidence" value="ECO:0007669"/>
    <property type="project" value="InterPro"/>
</dbReference>
<dbReference type="OrthoDB" id="346910at2759"/>
<feature type="domain" description="ACB" evidence="2">
    <location>
        <begin position="1"/>
        <end position="84"/>
    </location>
</feature>
<dbReference type="InterPro" id="IPR035984">
    <property type="entry name" value="Acyl-CoA-binding_sf"/>
</dbReference>
<dbReference type="InterPro" id="IPR000582">
    <property type="entry name" value="Acyl-CoA-binding_protein"/>
</dbReference>
<dbReference type="SMR" id="A0A0M5J1F8"/>
<dbReference type="Proteomes" id="UP000494163">
    <property type="component" value="Chromosome 3L"/>
</dbReference>
<evidence type="ECO:0000313" key="4">
    <source>
        <dbReference type="Proteomes" id="UP000494163"/>
    </source>
</evidence>
<organism evidence="3 4">
    <name type="scientific">Drosophila busckii</name>
    <name type="common">Fruit fly</name>
    <dbReference type="NCBI Taxonomy" id="30019"/>
    <lineage>
        <taxon>Eukaryota</taxon>
        <taxon>Metazoa</taxon>
        <taxon>Ecdysozoa</taxon>
        <taxon>Arthropoda</taxon>
        <taxon>Hexapoda</taxon>
        <taxon>Insecta</taxon>
        <taxon>Pterygota</taxon>
        <taxon>Neoptera</taxon>
        <taxon>Endopterygota</taxon>
        <taxon>Diptera</taxon>
        <taxon>Brachycera</taxon>
        <taxon>Muscomorpha</taxon>
        <taxon>Ephydroidea</taxon>
        <taxon>Drosophilidae</taxon>
        <taxon>Drosophila</taxon>
    </lineage>
</organism>
<evidence type="ECO:0000259" key="2">
    <source>
        <dbReference type="PROSITE" id="PS51228"/>
    </source>
</evidence>
<dbReference type="PROSITE" id="PS51228">
    <property type="entry name" value="ACB_2"/>
    <property type="match status" value="1"/>
</dbReference>
<dbReference type="InterPro" id="IPR014352">
    <property type="entry name" value="FERM/acyl-CoA-bd_prot_sf"/>
</dbReference>
<keyword evidence="4" id="KW-1185">Reference proteome</keyword>
<dbReference type="OMA" id="KYAPIYT"/>
<dbReference type="Gene3D" id="1.20.80.10">
    <property type="match status" value="1"/>
</dbReference>
<dbReference type="EMBL" id="CP012525">
    <property type="protein sequence ID" value="ALC44886.1"/>
    <property type="molecule type" value="Genomic_DNA"/>
</dbReference>
<reference evidence="3 4" key="1">
    <citation type="submission" date="2015-08" db="EMBL/GenBank/DDBJ databases">
        <title>Ancestral chromatin configuration constrains chromatin evolution on differentiating sex chromosomes in Drosophila.</title>
        <authorList>
            <person name="Zhou Q."/>
            <person name="Bachtrog D."/>
        </authorList>
    </citation>
    <scope>NUCLEOTIDE SEQUENCE [LARGE SCALE GENOMIC DNA]</scope>
    <source>
        <tissue evidence="3">Whole larvae</tissue>
    </source>
</reference>
<dbReference type="SUPFAM" id="SSF47027">
    <property type="entry name" value="Acyl-CoA binding protein"/>
    <property type="match status" value="1"/>
</dbReference>
<evidence type="ECO:0000313" key="3">
    <source>
        <dbReference type="EMBL" id="ALC44886.1"/>
    </source>
</evidence>
<proteinExistence type="predicted"/>
<accession>A0A0M5J1F8</accession>
<evidence type="ECO:0000256" key="1">
    <source>
        <dbReference type="ARBA" id="ARBA00023121"/>
    </source>
</evidence>
<feature type="non-terminal residue" evidence="3">
    <location>
        <position position="1"/>
    </location>
</feature>
<dbReference type="AlphaFoldDB" id="A0A0M5J1F8"/>
<protein>
    <submittedName>
        <fullName evidence="3">CG5804</fullName>
    </submittedName>
</protein>
<dbReference type="PANTHER" id="PTHR23310:SF137">
    <property type="entry name" value="ACYL-COA BINDING PROTEIN 3, ISOFORM A-RELATED"/>
    <property type="match status" value="1"/>
</dbReference>
<dbReference type="PRINTS" id="PR00689">
    <property type="entry name" value="ACOABINDINGP"/>
</dbReference>
<dbReference type="GO" id="GO:0006631">
    <property type="term" value="P:fatty acid metabolic process"/>
    <property type="evidence" value="ECO:0007669"/>
    <property type="project" value="TreeGrafter"/>
</dbReference>
<dbReference type="STRING" id="30019.A0A0M5J1F8"/>